<gene>
    <name evidence="6" type="ORF">EDC61_101117</name>
</gene>
<organism evidence="6 7">
    <name type="scientific">Sulfuritortus calidifontis</name>
    <dbReference type="NCBI Taxonomy" id="1914471"/>
    <lineage>
        <taxon>Bacteria</taxon>
        <taxon>Pseudomonadati</taxon>
        <taxon>Pseudomonadota</taxon>
        <taxon>Betaproteobacteria</taxon>
        <taxon>Nitrosomonadales</taxon>
        <taxon>Thiobacillaceae</taxon>
        <taxon>Sulfuritortus</taxon>
    </lineage>
</organism>
<dbReference type="Proteomes" id="UP000295135">
    <property type="component" value="Unassembled WGS sequence"/>
</dbReference>
<dbReference type="SUPFAM" id="SSF141371">
    <property type="entry name" value="PilZ domain-like"/>
    <property type="match status" value="2"/>
</dbReference>
<dbReference type="InterPro" id="IPR009926">
    <property type="entry name" value="T3SS_YcgR_PilZN"/>
</dbReference>
<keyword evidence="1" id="KW-0973">c-di-GMP</keyword>
<dbReference type="InterPro" id="IPR009875">
    <property type="entry name" value="PilZ_domain"/>
</dbReference>
<sequence>MAETKDLVRIRASEIVVGQPLPWSAYDANGRLLLSRGQVVQSLNQVHGLLQRGLFREVFGRERGPAPEVVADETRVKAAELTPFEDLKLAPGEVVQLQPLAAGAKETYKVRLVGYSKGHSILISVPEAGGKLLPISDGQIFNVRVFSGLVIGSFTAKVLKVLFAPYPYLHLSYPNGVQTMRLRKAMRAAVELEATVYDKEGGSPLATGLINDISVGGARLLLGKAVGDKERTLVVGFKAHVGEIEESVQVTAVVRSVVADTGPDGQPRNVYGLQFENLNQHQQLFLMNLVYKLIYKDTI</sequence>
<dbReference type="Pfam" id="PF07238">
    <property type="entry name" value="PilZ"/>
    <property type="match status" value="1"/>
</dbReference>
<keyword evidence="2" id="KW-0547">Nucleotide-binding</keyword>
<dbReference type="AlphaFoldDB" id="A0A4R3JYR8"/>
<evidence type="ECO:0000256" key="3">
    <source>
        <dbReference type="ARBA" id="ARBA00023143"/>
    </source>
</evidence>
<dbReference type="Pfam" id="PF12945">
    <property type="entry name" value="PilZNR"/>
    <property type="match status" value="1"/>
</dbReference>
<feature type="domain" description="PilZ" evidence="4">
    <location>
        <begin position="183"/>
        <end position="291"/>
    </location>
</feature>
<comment type="caution">
    <text evidence="6">The sequence shown here is derived from an EMBL/GenBank/DDBJ whole genome shotgun (WGS) entry which is preliminary data.</text>
</comment>
<dbReference type="Gene3D" id="2.30.110.10">
    <property type="entry name" value="Electron Transport, Fmn-binding Protein, Chain A"/>
    <property type="match status" value="1"/>
</dbReference>
<dbReference type="InterPro" id="IPR012349">
    <property type="entry name" value="Split_barrel_FMN-bd"/>
</dbReference>
<evidence type="ECO:0000313" key="7">
    <source>
        <dbReference type="Proteomes" id="UP000295135"/>
    </source>
</evidence>
<keyword evidence="3" id="KW-0975">Bacterial flagellum</keyword>
<dbReference type="GO" id="GO:0035438">
    <property type="term" value="F:cyclic-di-GMP binding"/>
    <property type="evidence" value="ECO:0007669"/>
    <property type="project" value="InterPro"/>
</dbReference>
<dbReference type="OrthoDB" id="5293692at2"/>
<proteinExistence type="predicted"/>
<evidence type="ECO:0000259" key="4">
    <source>
        <dbReference type="Pfam" id="PF07238"/>
    </source>
</evidence>
<evidence type="ECO:0000256" key="2">
    <source>
        <dbReference type="ARBA" id="ARBA00022741"/>
    </source>
</evidence>
<evidence type="ECO:0000256" key="1">
    <source>
        <dbReference type="ARBA" id="ARBA00022636"/>
    </source>
</evidence>
<dbReference type="RefSeq" id="WP_126459650.1">
    <property type="nucleotide sequence ID" value="NZ_AP018721.1"/>
</dbReference>
<reference evidence="6 7" key="1">
    <citation type="submission" date="2019-03" db="EMBL/GenBank/DDBJ databases">
        <title>Genomic Encyclopedia of Type Strains, Phase IV (KMG-IV): sequencing the most valuable type-strain genomes for metagenomic binning, comparative biology and taxonomic classification.</title>
        <authorList>
            <person name="Goeker M."/>
        </authorList>
    </citation>
    <scope>NUCLEOTIDE SEQUENCE [LARGE SCALE GENOMIC DNA]</scope>
    <source>
        <strain evidence="6 7">DSM 103923</strain>
    </source>
</reference>
<keyword evidence="6" id="KW-0969">Cilium</keyword>
<protein>
    <submittedName>
        <fullName evidence="6">C-di-GMP-binding flagellar brake protein YcgR</fullName>
    </submittedName>
</protein>
<accession>A0A4R3JYR8</accession>
<dbReference type="EMBL" id="SLZY01000001">
    <property type="protein sequence ID" value="TCS73895.1"/>
    <property type="molecule type" value="Genomic_DNA"/>
</dbReference>
<name>A0A4R3JYR8_9PROT</name>
<dbReference type="Gene3D" id="2.40.10.220">
    <property type="entry name" value="predicted glycosyltransferase like domains"/>
    <property type="match status" value="1"/>
</dbReference>
<evidence type="ECO:0000259" key="5">
    <source>
        <dbReference type="Pfam" id="PF12945"/>
    </source>
</evidence>
<keyword evidence="6" id="KW-0966">Cell projection</keyword>
<feature type="domain" description="Type III secretion system flagellar brake protein YcgR PilZN" evidence="5">
    <location>
        <begin position="91"/>
        <end position="174"/>
    </location>
</feature>
<keyword evidence="7" id="KW-1185">Reference proteome</keyword>
<evidence type="ECO:0000313" key="6">
    <source>
        <dbReference type="EMBL" id="TCS73895.1"/>
    </source>
</evidence>
<keyword evidence="6" id="KW-0282">Flagellum</keyword>